<feature type="compositionally biased region" description="Polar residues" evidence="3">
    <location>
        <begin position="735"/>
        <end position="747"/>
    </location>
</feature>
<reference evidence="4" key="1">
    <citation type="submission" date="2022-11" db="EMBL/GenBank/DDBJ databases">
        <authorList>
            <person name="Morgan W.R."/>
            <person name="Tartar A."/>
        </authorList>
    </citation>
    <scope>NUCLEOTIDE SEQUENCE</scope>
    <source>
        <strain evidence="4">ARSEF 373</strain>
    </source>
</reference>
<feature type="repeat" description="RCC1" evidence="2">
    <location>
        <begin position="561"/>
        <end position="613"/>
    </location>
</feature>
<evidence type="ECO:0000313" key="4">
    <source>
        <dbReference type="EMBL" id="DBA02141.1"/>
    </source>
</evidence>
<feature type="repeat" description="RCC1" evidence="2">
    <location>
        <begin position="345"/>
        <end position="396"/>
    </location>
</feature>
<dbReference type="InterPro" id="IPR000408">
    <property type="entry name" value="Reg_chr_condens"/>
</dbReference>
<name>A0AAV2Z454_9STRA</name>
<organism evidence="4 5">
    <name type="scientific">Lagenidium giganteum</name>
    <dbReference type="NCBI Taxonomy" id="4803"/>
    <lineage>
        <taxon>Eukaryota</taxon>
        <taxon>Sar</taxon>
        <taxon>Stramenopiles</taxon>
        <taxon>Oomycota</taxon>
        <taxon>Peronosporomycetes</taxon>
        <taxon>Pythiales</taxon>
        <taxon>Pythiaceae</taxon>
    </lineage>
</organism>
<dbReference type="PANTHER" id="PTHR22870">
    <property type="entry name" value="REGULATOR OF CHROMOSOME CONDENSATION"/>
    <property type="match status" value="1"/>
</dbReference>
<dbReference type="InterPro" id="IPR009091">
    <property type="entry name" value="RCC1/BLIP-II"/>
</dbReference>
<dbReference type="PRINTS" id="PR00633">
    <property type="entry name" value="RCCNDNSATION"/>
</dbReference>
<dbReference type="SUPFAM" id="SSF50985">
    <property type="entry name" value="RCC1/BLIP-II"/>
    <property type="match status" value="2"/>
</dbReference>
<evidence type="ECO:0008006" key="6">
    <source>
        <dbReference type="Google" id="ProtNLM"/>
    </source>
</evidence>
<accession>A0AAV2Z454</accession>
<feature type="compositionally biased region" description="Low complexity" evidence="3">
    <location>
        <begin position="801"/>
        <end position="814"/>
    </location>
</feature>
<feature type="region of interest" description="Disordered" evidence="3">
    <location>
        <begin position="708"/>
        <end position="747"/>
    </location>
</feature>
<dbReference type="Proteomes" id="UP001146120">
    <property type="component" value="Unassembled WGS sequence"/>
</dbReference>
<dbReference type="PROSITE" id="PS50012">
    <property type="entry name" value="RCC1_3"/>
    <property type="match status" value="5"/>
</dbReference>
<evidence type="ECO:0000256" key="1">
    <source>
        <dbReference type="ARBA" id="ARBA00022737"/>
    </source>
</evidence>
<feature type="repeat" description="RCC1" evidence="2">
    <location>
        <begin position="455"/>
        <end position="506"/>
    </location>
</feature>
<feature type="repeat" description="RCC1" evidence="2">
    <location>
        <begin position="397"/>
        <end position="454"/>
    </location>
</feature>
<dbReference type="InterPro" id="IPR051210">
    <property type="entry name" value="Ub_ligase/GEF_domain"/>
</dbReference>
<keyword evidence="1" id="KW-0677">Repeat</keyword>
<sequence>MLVRTKSGKKRDGLAVPHTSLPMSMALSTISARSNMVSRRHGFSGGHGFAARTRPSVIFSCQRLSVTVGGCAAFYSAVLSCAPENTVTISPGNMPTCIRISPSLQIFTKENWMKPQFFRVAAVGGTYEDNSKDDRKLQIVEHFSSSIDTRFNGNRVLYIPSTILIQISGREGSNVFTTGLALGTARVFGKAAAKINHQLTHVDVEPAQHPPGELVAKSSMVMHTPSAAAAAAVAAIEAANSATHAALSRRTSRRNIFATAAITDSDGLYSIPKDANGIIKVSCRKNQTVFLYKSGRMVVLGKMDVDYSATKEEDQSVVHADVALSKMLVDIDCGADHIVAVTEQGYLLTWGEGKDGRLGHGDSLPVRQPRLIRSLQHKRIVHIACGARHTFALAEDGDVFSWGYGEAGALGHGLSAHEQVFESVTMPMEVLTLKNRGVAKVSCGDMHTAVVLLNGKLLTCGWGDNGRLGRPCSSDYSSYFEAVDLKNHLCTFVACGGAHTVVLTETKAVYTFGSNSYGQLGLGDCKDRLSPAEVLYFRDDRMIVTSVATGKYNSCATTQDGRLFAWGSDELGQCGIGTYPQIYTVPHLVASAVGLGVNQVSSGDSHSVALTTASQKHLDALEANHPTRYLTLVERYEAFVKEDQQKRDQVLAQAKRRQEEYDAAMRKRKPPLGRKLLAKKVGMQCNVDNQLKEIDAAEVASISSPTVVVASRPQTARPTQSPPPTSMSPRRLARNTRSAPPQRVRCSSATLWRQSRLVTLQHEPEAAFYPDVSSRHLHKRPATVVQQPNFSSQGRKALGALLRGELSASSSSSSLKDDETSPPESVTLFAASRPKSAPSRPMQRAREA</sequence>
<dbReference type="Gene3D" id="2.130.10.30">
    <property type="entry name" value="Regulator of chromosome condensation 1/beta-lactamase-inhibitor protein II"/>
    <property type="match status" value="2"/>
</dbReference>
<reference evidence="4" key="2">
    <citation type="journal article" date="2023" name="Microbiol Resour">
        <title>Decontamination and Annotation of the Draft Genome Sequence of the Oomycete Lagenidium giganteum ARSEF 373.</title>
        <authorList>
            <person name="Morgan W.R."/>
            <person name="Tartar A."/>
        </authorList>
    </citation>
    <scope>NUCLEOTIDE SEQUENCE</scope>
    <source>
        <strain evidence="4">ARSEF 373</strain>
    </source>
</reference>
<proteinExistence type="predicted"/>
<gene>
    <name evidence="4" type="ORF">N0F65_004776</name>
</gene>
<evidence type="ECO:0000256" key="3">
    <source>
        <dbReference type="SAM" id="MobiDB-lite"/>
    </source>
</evidence>
<feature type="repeat" description="RCC1" evidence="2">
    <location>
        <begin position="507"/>
        <end position="560"/>
    </location>
</feature>
<dbReference type="EMBL" id="DAKRPA010000035">
    <property type="protein sequence ID" value="DBA02141.1"/>
    <property type="molecule type" value="Genomic_DNA"/>
</dbReference>
<keyword evidence="5" id="KW-1185">Reference proteome</keyword>
<dbReference type="Pfam" id="PF00415">
    <property type="entry name" value="RCC1"/>
    <property type="match status" value="4"/>
</dbReference>
<dbReference type="AlphaFoldDB" id="A0AAV2Z454"/>
<evidence type="ECO:0000256" key="2">
    <source>
        <dbReference type="PROSITE-ProRule" id="PRU00235"/>
    </source>
</evidence>
<feature type="region of interest" description="Disordered" evidence="3">
    <location>
        <begin position="801"/>
        <end position="848"/>
    </location>
</feature>
<dbReference type="PROSITE" id="PS00626">
    <property type="entry name" value="RCC1_2"/>
    <property type="match status" value="2"/>
</dbReference>
<comment type="caution">
    <text evidence="4">The sequence shown here is derived from an EMBL/GenBank/DDBJ whole genome shotgun (WGS) entry which is preliminary data.</text>
</comment>
<evidence type="ECO:0000313" key="5">
    <source>
        <dbReference type="Proteomes" id="UP001146120"/>
    </source>
</evidence>
<protein>
    <recommendedName>
        <fullName evidence="6">Regulator of chromosome condensation</fullName>
    </recommendedName>
</protein>
<dbReference type="PANTHER" id="PTHR22870:SF155">
    <property type="entry name" value="E3 UBIQUITIN-PROTEIN LIGASE HERC1-RELATED"/>
    <property type="match status" value="1"/>
</dbReference>